<proteinExistence type="predicted"/>
<dbReference type="InterPro" id="IPR043502">
    <property type="entry name" value="DNA/RNA_pol_sf"/>
</dbReference>
<dbReference type="PANTHER" id="PTHR11439">
    <property type="entry name" value="GAG-POL-RELATED RETROTRANSPOSON"/>
    <property type="match status" value="1"/>
</dbReference>
<dbReference type="STRING" id="106549.A0A540LCL4"/>
<protein>
    <submittedName>
        <fullName evidence="3">Uncharacterized protein</fullName>
    </submittedName>
</protein>
<dbReference type="Gene3D" id="3.30.420.10">
    <property type="entry name" value="Ribonuclease H-like superfamily/Ribonuclease H"/>
    <property type="match status" value="1"/>
</dbReference>
<name>A0A540LCL4_MALBA</name>
<accession>A0A540LCL4</accession>
<dbReference type="PANTHER" id="PTHR11439:SF467">
    <property type="entry name" value="INTEGRASE CATALYTIC DOMAIN-CONTAINING PROTEIN"/>
    <property type="match status" value="1"/>
</dbReference>
<dbReference type="InterPro" id="IPR013103">
    <property type="entry name" value="RVT_2"/>
</dbReference>
<dbReference type="CDD" id="cd09272">
    <property type="entry name" value="RNase_HI_RT_Ty1"/>
    <property type="match status" value="1"/>
</dbReference>
<evidence type="ECO:0000259" key="2">
    <source>
        <dbReference type="Pfam" id="PF25597"/>
    </source>
</evidence>
<evidence type="ECO:0000313" key="3">
    <source>
        <dbReference type="EMBL" id="TQD84218.1"/>
    </source>
</evidence>
<dbReference type="InterPro" id="IPR057670">
    <property type="entry name" value="SH3_retrovirus"/>
</dbReference>
<dbReference type="SUPFAM" id="SSF56672">
    <property type="entry name" value="DNA/RNA polymerases"/>
    <property type="match status" value="1"/>
</dbReference>
<dbReference type="Pfam" id="PF25597">
    <property type="entry name" value="SH3_retrovirus"/>
    <property type="match status" value="1"/>
</dbReference>
<dbReference type="Proteomes" id="UP000315295">
    <property type="component" value="Unassembled WGS sequence"/>
</dbReference>
<feature type="domain" description="Retroviral polymerase SH3-like" evidence="2">
    <location>
        <begin position="58"/>
        <end position="115"/>
    </location>
</feature>
<reference evidence="3 4" key="1">
    <citation type="journal article" date="2019" name="G3 (Bethesda)">
        <title>Sequencing of a Wild Apple (Malus baccata) Genome Unravels the Differences Between Cultivated and Wild Apple Species Regarding Disease Resistance and Cold Tolerance.</title>
        <authorList>
            <person name="Chen X."/>
        </authorList>
    </citation>
    <scope>NUCLEOTIDE SEQUENCE [LARGE SCALE GENOMIC DNA]</scope>
    <source>
        <strain evidence="4">cv. Shandingzi</strain>
        <tissue evidence="3">Leaves</tissue>
    </source>
</reference>
<keyword evidence="4" id="KW-1185">Reference proteome</keyword>
<dbReference type="InterPro" id="IPR036397">
    <property type="entry name" value="RNaseH_sf"/>
</dbReference>
<dbReference type="Pfam" id="PF07727">
    <property type="entry name" value="RVT_2"/>
    <property type="match status" value="1"/>
</dbReference>
<dbReference type="AlphaFoldDB" id="A0A540LCL4"/>
<dbReference type="GO" id="GO:0003676">
    <property type="term" value="F:nucleic acid binding"/>
    <property type="evidence" value="ECO:0007669"/>
    <property type="project" value="InterPro"/>
</dbReference>
<organism evidence="3 4">
    <name type="scientific">Malus baccata</name>
    <name type="common">Siberian crab apple</name>
    <name type="synonym">Pyrus baccata</name>
    <dbReference type="NCBI Taxonomy" id="106549"/>
    <lineage>
        <taxon>Eukaryota</taxon>
        <taxon>Viridiplantae</taxon>
        <taxon>Streptophyta</taxon>
        <taxon>Embryophyta</taxon>
        <taxon>Tracheophyta</taxon>
        <taxon>Spermatophyta</taxon>
        <taxon>Magnoliopsida</taxon>
        <taxon>eudicotyledons</taxon>
        <taxon>Gunneridae</taxon>
        <taxon>Pentapetalae</taxon>
        <taxon>rosids</taxon>
        <taxon>fabids</taxon>
        <taxon>Rosales</taxon>
        <taxon>Rosaceae</taxon>
        <taxon>Amygdaloideae</taxon>
        <taxon>Maleae</taxon>
        <taxon>Malus</taxon>
    </lineage>
</organism>
<dbReference type="EMBL" id="VIEB01000648">
    <property type="protein sequence ID" value="TQD84218.1"/>
    <property type="molecule type" value="Genomic_DNA"/>
</dbReference>
<comment type="caution">
    <text evidence="3">The sequence shown here is derived from an EMBL/GenBank/DDBJ whole genome shotgun (WGS) entry which is preliminary data.</text>
</comment>
<gene>
    <name evidence="3" type="ORF">C1H46_030308</name>
</gene>
<feature type="domain" description="Reverse transcriptase Ty1/copia-type" evidence="1">
    <location>
        <begin position="258"/>
        <end position="503"/>
    </location>
</feature>
<evidence type="ECO:0000259" key="1">
    <source>
        <dbReference type="Pfam" id="PF07727"/>
    </source>
</evidence>
<sequence length="754" mass="85541">MVRSMMSRSKLPGFLWGEALKTANHILNRVPSKAVSTTPYELWHGRVPSFTYFHVWGCKAEAKLYNPNERKLDSRTRSCYFIGYPEKSKGYRFYIPQGHTRIQETHNAVFLEDEDVSHLSRENFIFEEMHSDGGDHVTMDYNQVSLCPNQSSIAIEDMCEDLGVPDDNSVGVDSTTQAATIPFAEACEPVAVPPPVEIRRSTRARKTTASNDYVYLQETEFDIGDIDDPLTYTQAIECPQAVLWNNAMKDELDSMSKNQVWTLVESNSEIRPIGCKWVYKTKRDADGRIERYKARLVAKGFTQREGIDYNDTFSPVSSKDSMRVIMSLAAYFDLELHQMDVKTAFLNGDLQEAIYMKQPVGFVEKGKENLVCKLNKSIYGLKQASRQWYLKFDQIVSAQGFVENKLDDCIYIKFSGSEFIFLVLYVDDILLASSCPQLLHSTKRMLSDNFEMKDLGEAHYVLGIEIVRDRKRRLLGLSQKGYIDRVLEKFHMASCNCGQVPVNKGDKFSKIQCPRSDLEVKKMQAKPYASLIGSLMYATICTRPDIAFIVGMLGRFQANPGETHWVAAKKVLRYLQRTKTHMLVYGRTDSLELKGYTDSDLAGDVDDRKSTGGYIFILNEGAVSWKSAKQTIIATSTMEAEFVACFEGMKQAAWLKNFLTDLKIVNSVQKPVTMFCDNNSAVFFAKNNKRTSASRLIDVKFLKVREQVKKGGIEVQHISTTMMIADPLTKALPIGEFKKHVSSMGVLEGFDQWE</sequence>
<evidence type="ECO:0000313" key="4">
    <source>
        <dbReference type="Proteomes" id="UP000315295"/>
    </source>
</evidence>